<dbReference type="SUPFAM" id="SSF49764">
    <property type="entry name" value="HSP20-like chaperones"/>
    <property type="match status" value="1"/>
</dbReference>
<dbReference type="AlphaFoldDB" id="A0AAV0PST8"/>
<comment type="subcellular location">
    <subcellularLocation>
        <location evidence="2">Cytoplasm</location>
    </subcellularLocation>
    <subcellularLocation>
        <location evidence="2">Nucleus</location>
    </subcellularLocation>
</comment>
<dbReference type="FunFam" id="2.60.40.790:FF:000013">
    <property type="entry name" value="Very-long-chain (3R)-3-hydroxyacyl-CoA dehydratase"/>
    <property type="match status" value="1"/>
</dbReference>
<dbReference type="GO" id="GO:0005829">
    <property type="term" value="C:cytosol"/>
    <property type="evidence" value="ECO:0007669"/>
    <property type="project" value="TreeGrafter"/>
</dbReference>
<evidence type="ECO:0000256" key="2">
    <source>
        <dbReference type="RuleBase" id="RU369032"/>
    </source>
</evidence>
<keyword evidence="2" id="KW-0963">Cytoplasm</keyword>
<keyword evidence="2" id="KW-0539">Nucleus</keyword>
<proteinExistence type="inferred from homology"/>
<dbReference type="InterPro" id="IPR008978">
    <property type="entry name" value="HSP20-like_chaperone"/>
</dbReference>
<dbReference type="InterPro" id="IPR007052">
    <property type="entry name" value="CS_dom"/>
</dbReference>
<evidence type="ECO:0000256" key="3">
    <source>
        <dbReference type="SAM" id="MobiDB-lite"/>
    </source>
</evidence>
<organism evidence="5 6">
    <name type="scientific">Linum tenue</name>
    <dbReference type="NCBI Taxonomy" id="586396"/>
    <lineage>
        <taxon>Eukaryota</taxon>
        <taxon>Viridiplantae</taxon>
        <taxon>Streptophyta</taxon>
        <taxon>Embryophyta</taxon>
        <taxon>Tracheophyta</taxon>
        <taxon>Spermatophyta</taxon>
        <taxon>Magnoliopsida</taxon>
        <taxon>eudicotyledons</taxon>
        <taxon>Gunneridae</taxon>
        <taxon>Pentapetalae</taxon>
        <taxon>rosids</taxon>
        <taxon>fabids</taxon>
        <taxon>Malpighiales</taxon>
        <taxon>Linaceae</taxon>
        <taxon>Linum</taxon>
    </lineage>
</organism>
<protein>
    <recommendedName>
        <fullName evidence="2">Co-chaperone protein p23</fullName>
    </recommendedName>
</protein>
<dbReference type="Pfam" id="PF04969">
    <property type="entry name" value="CS"/>
    <property type="match status" value="1"/>
</dbReference>
<dbReference type="PANTHER" id="PTHR22932:SF10">
    <property type="entry name" value="CO-CHAPERONE PROTEIN P23"/>
    <property type="match status" value="1"/>
</dbReference>
<feature type="compositionally biased region" description="Acidic residues" evidence="3">
    <location>
        <begin position="167"/>
        <end position="182"/>
    </location>
</feature>
<dbReference type="PROSITE" id="PS51203">
    <property type="entry name" value="CS"/>
    <property type="match status" value="1"/>
</dbReference>
<dbReference type="GO" id="GO:0005634">
    <property type="term" value="C:nucleus"/>
    <property type="evidence" value="ECO:0007669"/>
    <property type="project" value="UniProtKB-SubCell"/>
</dbReference>
<dbReference type="Gene3D" id="2.60.40.790">
    <property type="match status" value="1"/>
</dbReference>
<comment type="function">
    <text evidence="2">Acts as a co-chaperone for HSP90.</text>
</comment>
<keyword evidence="2" id="KW-0143">Chaperone</keyword>
<dbReference type="Proteomes" id="UP001154282">
    <property type="component" value="Unassembled WGS sequence"/>
</dbReference>
<feature type="compositionally biased region" description="Basic and acidic residues" evidence="3">
    <location>
        <begin position="183"/>
        <end position="202"/>
    </location>
</feature>
<dbReference type="GO" id="GO:0009408">
    <property type="term" value="P:response to heat"/>
    <property type="evidence" value="ECO:0007669"/>
    <property type="project" value="UniProtKB-ARBA"/>
</dbReference>
<dbReference type="GO" id="GO:0051131">
    <property type="term" value="P:chaperone-mediated protein complex assembly"/>
    <property type="evidence" value="ECO:0007669"/>
    <property type="project" value="TreeGrafter"/>
</dbReference>
<dbReference type="GO" id="GO:0051879">
    <property type="term" value="F:Hsp90 protein binding"/>
    <property type="evidence" value="ECO:0007669"/>
    <property type="project" value="UniProtKB-UniRule"/>
</dbReference>
<comment type="similarity">
    <text evidence="1 2">Belongs to the p23/wos2 family.</text>
</comment>
<dbReference type="EMBL" id="CAMGYJ010000009">
    <property type="protein sequence ID" value="CAI0474031.1"/>
    <property type="molecule type" value="Genomic_DNA"/>
</dbReference>
<evidence type="ECO:0000256" key="1">
    <source>
        <dbReference type="ARBA" id="ARBA00025733"/>
    </source>
</evidence>
<comment type="caution">
    <text evidence="5">The sequence shown here is derived from an EMBL/GenBank/DDBJ whole genome shotgun (WGS) entry which is preliminary data.</text>
</comment>
<comment type="subunit">
    <text evidence="2">Interacts with HSP90 in an ATP-dependent manner.</text>
</comment>
<dbReference type="CDD" id="cd06465">
    <property type="entry name" value="p23_hB-ind1_like"/>
    <property type="match status" value="1"/>
</dbReference>
<keyword evidence="6" id="KW-1185">Reference proteome</keyword>
<sequence>MSRHPILKWAQRSDKVYLTVDLADAKDVKLKLEPEGKFILSAVKDGSDYVVDLELFDKVNVEESKYVVGPRNIAYIIVKAESNWWPRLIKQEGKTPAFLKVDWDKWVDEDEENDVGGGAPGGMNFDDMDFSKFGMGGGMPGMGGMGGMPGMGMPGMGGMPDMGDFNMPEDDDDDDDEEDEVEKPEAKVEEGTSKSSPEEAKA</sequence>
<feature type="domain" description="CS" evidence="4">
    <location>
        <begin position="2"/>
        <end position="89"/>
    </location>
</feature>
<evidence type="ECO:0000313" key="6">
    <source>
        <dbReference type="Proteomes" id="UP001154282"/>
    </source>
</evidence>
<evidence type="ECO:0000313" key="5">
    <source>
        <dbReference type="EMBL" id="CAI0474031.1"/>
    </source>
</evidence>
<name>A0AAV0PST8_9ROSI</name>
<accession>A0AAV0PST8</accession>
<dbReference type="PANTHER" id="PTHR22932">
    <property type="entry name" value="TELOMERASE-BINDING PROTEIN P23 HSP90 CO-CHAPERONE"/>
    <property type="match status" value="1"/>
</dbReference>
<dbReference type="GO" id="GO:0006457">
    <property type="term" value="P:protein folding"/>
    <property type="evidence" value="ECO:0007669"/>
    <property type="project" value="TreeGrafter"/>
</dbReference>
<dbReference type="InterPro" id="IPR045250">
    <property type="entry name" value="p23-like"/>
</dbReference>
<dbReference type="GO" id="GO:0051087">
    <property type="term" value="F:protein-folding chaperone binding"/>
    <property type="evidence" value="ECO:0007669"/>
    <property type="project" value="UniProtKB-ARBA"/>
</dbReference>
<dbReference type="GO" id="GO:0101031">
    <property type="term" value="C:protein folding chaperone complex"/>
    <property type="evidence" value="ECO:0007669"/>
    <property type="project" value="UniProtKB-ARBA"/>
</dbReference>
<feature type="region of interest" description="Disordered" evidence="3">
    <location>
        <begin position="152"/>
        <end position="202"/>
    </location>
</feature>
<reference evidence="5" key="1">
    <citation type="submission" date="2022-08" db="EMBL/GenBank/DDBJ databases">
        <authorList>
            <person name="Gutierrez-Valencia J."/>
        </authorList>
    </citation>
    <scope>NUCLEOTIDE SEQUENCE</scope>
</reference>
<gene>
    <name evidence="5" type="ORF">LITE_LOCUS39873</name>
</gene>
<evidence type="ECO:0000259" key="4">
    <source>
        <dbReference type="PROSITE" id="PS51203"/>
    </source>
</evidence>